<dbReference type="EMBL" id="CM042049">
    <property type="protein sequence ID" value="KAI3745591.1"/>
    <property type="molecule type" value="Genomic_DNA"/>
</dbReference>
<comment type="caution">
    <text evidence="1">The sequence shown here is derived from an EMBL/GenBank/DDBJ whole genome shotgun (WGS) entry which is preliminary data.</text>
</comment>
<reference evidence="1 2" key="2">
    <citation type="journal article" date="2022" name="Mol. Ecol. Resour.">
        <title>The genomes of chicory, endive, great burdock and yacon provide insights into Asteraceae paleo-polyploidization history and plant inulin production.</title>
        <authorList>
            <person name="Fan W."/>
            <person name="Wang S."/>
            <person name="Wang H."/>
            <person name="Wang A."/>
            <person name="Jiang F."/>
            <person name="Liu H."/>
            <person name="Zhao H."/>
            <person name="Xu D."/>
            <person name="Zhang Y."/>
        </authorList>
    </citation>
    <scope>NUCLEOTIDE SEQUENCE [LARGE SCALE GENOMIC DNA]</scope>
    <source>
        <strain evidence="2">cv. Niubang</strain>
    </source>
</reference>
<sequence>MAGDSDARMLDQTATWSVAIVCAVIVIISVLLEHILHTIGHFLKKRHKPGLMEALEKIKNELMVLGFISLLLTFSQTYIASICVSKNLTKDFLPCKKQKYEKEGDIIDEGDGVERRKLLWFEQRRLAGGAPVECKEGYEEIISVAGLHQLHIFIFFLACFHVFYSAITMICGNIKTRKWKYWERDILQDHVSHGESLKYRLAKELSFVKHHTGAFTQTPTMFYIVCFFRQFFMSVRKSDYLAMRTAFFSVHLSPGSHFNFQKYIKKSLEDDFKVIVGISPLLWATAVLFLFANVDGARAMTYLSLFPVMIILAVGTKLQAIVTQMAVEIQERQSVVQGIPIVELSDRHFWFNQPRLILYLIQLTLFQNSFEITHFFWIWYEFGLDTCFHENPVLQYGRVLIGIFVQGLCSYSILPLYALVTQMGSTMKRSIFDDQTSKVLKSWHQGAVKKEKNGHGKTKTLGHPTEPQGGAPVKGKSGDMSRSVSSRQSANIVASVDIPDDKTAS</sequence>
<reference evidence="2" key="1">
    <citation type="journal article" date="2022" name="Mol. Ecol. Resour.">
        <title>The genomes of chicory, endive, great burdock and yacon provide insights into Asteraceae palaeo-polyploidization history and plant inulin production.</title>
        <authorList>
            <person name="Fan W."/>
            <person name="Wang S."/>
            <person name="Wang H."/>
            <person name="Wang A."/>
            <person name="Jiang F."/>
            <person name="Liu H."/>
            <person name="Zhao H."/>
            <person name="Xu D."/>
            <person name="Zhang Y."/>
        </authorList>
    </citation>
    <scope>NUCLEOTIDE SEQUENCE [LARGE SCALE GENOMIC DNA]</scope>
    <source>
        <strain evidence="2">cv. Niubang</strain>
    </source>
</reference>
<accession>A0ACB9DGG0</accession>
<proteinExistence type="predicted"/>
<name>A0ACB9DGG0_ARCLA</name>
<organism evidence="1 2">
    <name type="scientific">Arctium lappa</name>
    <name type="common">Greater burdock</name>
    <name type="synonym">Lappa major</name>
    <dbReference type="NCBI Taxonomy" id="4217"/>
    <lineage>
        <taxon>Eukaryota</taxon>
        <taxon>Viridiplantae</taxon>
        <taxon>Streptophyta</taxon>
        <taxon>Embryophyta</taxon>
        <taxon>Tracheophyta</taxon>
        <taxon>Spermatophyta</taxon>
        <taxon>Magnoliopsida</taxon>
        <taxon>eudicotyledons</taxon>
        <taxon>Gunneridae</taxon>
        <taxon>Pentapetalae</taxon>
        <taxon>asterids</taxon>
        <taxon>campanulids</taxon>
        <taxon>Asterales</taxon>
        <taxon>Asteraceae</taxon>
        <taxon>Carduoideae</taxon>
        <taxon>Cardueae</taxon>
        <taxon>Arctiinae</taxon>
        <taxon>Arctium</taxon>
    </lineage>
</organism>
<gene>
    <name evidence="1" type="ORF">L6452_07992</name>
</gene>
<dbReference type="Proteomes" id="UP001055879">
    <property type="component" value="Linkage Group LG03"/>
</dbReference>
<evidence type="ECO:0000313" key="1">
    <source>
        <dbReference type="EMBL" id="KAI3745591.1"/>
    </source>
</evidence>
<protein>
    <submittedName>
        <fullName evidence="1">Uncharacterized protein</fullName>
    </submittedName>
</protein>
<evidence type="ECO:0000313" key="2">
    <source>
        <dbReference type="Proteomes" id="UP001055879"/>
    </source>
</evidence>
<keyword evidence="2" id="KW-1185">Reference proteome</keyword>